<proteinExistence type="predicted"/>
<reference evidence="3 4" key="1">
    <citation type="submission" date="2025-04" db="UniProtKB">
        <authorList>
            <consortium name="RefSeq"/>
        </authorList>
    </citation>
    <scope>IDENTIFICATION</scope>
    <source>
        <tissue evidence="3 4">Blood</tissue>
    </source>
</reference>
<accession>A0A6J3IE02</accession>
<feature type="region of interest" description="Disordered" evidence="1">
    <location>
        <begin position="179"/>
        <end position="200"/>
    </location>
</feature>
<feature type="compositionally biased region" description="Polar residues" evidence="1">
    <location>
        <begin position="1"/>
        <end position="11"/>
    </location>
</feature>
<gene>
    <name evidence="3 4 5" type="primary">LOC116555774</name>
</gene>
<evidence type="ECO:0000313" key="3">
    <source>
        <dbReference type="RefSeq" id="XP_032140590.1"/>
    </source>
</evidence>
<sequence length="358" mass="37125">MEMGPASQQAQEGVGTRPAPPPVPTLGAHSQCANPSCPLCLPRQRLGLRLPFALLRVRGPAAYTPVCLLRAQCQLCGHISPGAGLWREDSRHAAQEGARATLTGLGRTSSNSLFLQYLGGRQLPTPCQQGWAPAAHLTPCCVAASLAWPRSDLLSSVHASVHVLMHPVPAGSRLAPGPVHGDQTSCPAPRSGCSRTPSQAVRAEDLGPGLVRPRRTRWTGFQGPGSCVRSKKGPGCEFLTEGTFVPQVKGEGVRPRPAFAQSTGPVWLCRASSQPWAAGGGHSEAPLGQSLPHMGCPLWVASPGLPSGCAGPASAVRSPAGLLGAAGLPWPLGLPRPPCSWPRVKPLSSVGISTLTVT</sequence>
<dbReference type="RefSeq" id="XP_032140590.1">
    <property type="nucleotide sequence ID" value="XM_032284699.1"/>
</dbReference>
<dbReference type="Proteomes" id="UP000504640">
    <property type="component" value="Unplaced"/>
</dbReference>
<dbReference type="RefSeq" id="XP_032140592.1">
    <property type="nucleotide sequence ID" value="XM_032284701.1"/>
</dbReference>
<organism evidence="2 4">
    <name type="scientific">Sapajus apella</name>
    <name type="common">Brown-capped capuchin</name>
    <name type="synonym">Cebus apella</name>
    <dbReference type="NCBI Taxonomy" id="9515"/>
    <lineage>
        <taxon>Eukaryota</taxon>
        <taxon>Metazoa</taxon>
        <taxon>Chordata</taxon>
        <taxon>Craniata</taxon>
        <taxon>Vertebrata</taxon>
        <taxon>Euteleostomi</taxon>
        <taxon>Mammalia</taxon>
        <taxon>Eutheria</taxon>
        <taxon>Euarchontoglires</taxon>
        <taxon>Primates</taxon>
        <taxon>Haplorrhini</taxon>
        <taxon>Platyrrhini</taxon>
        <taxon>Cebidae</taxon>
        <taxon>Cebinae</taxon>
        <taxon>Sapajus</taxon>
    </lineage>
</organism>
<evidence type="ECO:0000313" key="5">
    <source>
        <dbReference type="RefSeq" id="XP_032140593.1"/>
    </source>
</evidence>
<dbReference type="GeneID" id="116555774"/>
<name>A0A6J3IE02_SAPAP</name>
<evidence type="ECO:0000313" key="2">
    <source>
        <dbReference type="Proteomes" id="UP000504640"/>
    </source>
</evidence>
<evidence type="ECO:0000256" key="1">
    <source>
        <dbReference type="SAM" id="MobiDB-lite"/>
    </source>
</evidence>
<evidence type="ECO:0000313" key="4">
    <source>
        <dbReference type="RefSeq" id="XP_032140592.1"/>
    </source>
</evidence>
<feature type="region of interest" description="Disordered" evidence="1">
    <location>
        <begin position="1"/>
        <end position="28"/>
    </location>
</feature>
<keyword evidence="2" id="KW-1185">Reference proteome</keyword>
<dbReference type="AlphaFoldDB" id="A0A6J3IE02"/>
<protein>
    <submittedName>
        <fullName evidence="3 4">Uncharacterized protein LOC116555774</fullName>
    </submittedName>
</protein>
<dbReference type="RefSeq" id="XP_032140593.1">
    <property type="nucleotide sequence ID" value="XM_032284702.1"/>
</dbReference>